<dbReference type="EMBL" id="JANIEX010000541">
    <property type="protein sequence ID" value="KAJ3565767.1"/>
    <property type="molecule type" value="Genomic_DNA"/>
</dbReference>
<dbReference type="GO" id="GO:0020037">
    <property type="term" value="F:heme binding"/>
    <property type="evidence" value="ECO:0007669"/>
    <property type="project" value="InterPro"/>
</dbReference>
<dbReference type="GO" id="GO:0004497">
    <property type="term" value="F:monooxygenase activity"/>
    <property type="evidence" value="ECO:0007669"/>
    <property type="project" value="UniProtKB-KW"/>
</dbReference>
<evidence type="ECO:0000256" key="3">
    <source>
        <dbReference type="ARBA" id="ARBA00004721"/>
    </source>
</evidence>
<dbReference type="AlphaFoldDB" id="A0AAD5YPZ7"/>
<evidence type="ECO:0000256" key="11">
    <source>
        <dbReference type="ARBA" id="ARBA00023033"/>
    </source>
</evidence>
<comment type="subcellular location">
    <subcellularLocation>
        <location evidence="2">Membrane</location>
    </subcellularLocation>
</comment>
<dbReference type="InterPro" id="IPR050121">
    <property type="entry name" value="Cytochrome_P450_monoxygenase"/>
</dbReference>
<reference evidence="15" key="1">
    <citation type="submission" date="2022-07" db="EMBL/GenBank/DDBJ databases">
        <title>Genome Sequence of Leucocoprinus birnbaumii.</title>
        <authorList>
            <person name="Buettner E."/>
        </authorList>
    </citation>
    <scope>NUCLEOTIDE SEQUENCE</scope>
    <source>
        <strain evidence="15">VT141</strain>
    </source>
</reference>
<keyword evidence="6" id="KW-0812">Transmembrane</keyword>
<dbReference type="GO" id="GO:0005506">
    <property type="term" value="F:iron ion binding"/>
    <property type="evidence" value="ECO:0007669"/>
    <property type="project" value="InterPro"/>
</dbReference>
<evidence type="ECO:0000256" key="1">
    <source>
        <dbReference type="ARBA" id="ARBA00001971"/>
    </source>
</evidence>
<keyword evidence="5 13" id="KW-0349">Heme</keyword>
<accession>A0AAD5YPZ7</accession>
<organism evidence="15 16">
    <name type="scientific">Leucocoprinus birnbaumii</name>
    <dbReference type="NCBI Taxonomy" id="56174"/>
    <lineage>
        <taxon>Eukaryota</taxon>
        <taxon>Fungi</taxon>
        <taxon>Dikarya</taxon>
        <taxon>Basidiomycota</taxon>
        <taxon>Agaricomycotina</taxon>
        <taxon>Agaricomycetes</taxon>
        <taxon>Agaricomycetidae</taxon>
        <taxon>Agaricales</taxon>
        <taxon>Agaricineae</taxon>
        <taxon>Agaricaceae</taxon>
        <taxon>Leucocoprinus</taxon>
    </lineage>
</organism>
<keyword evidence="12" id="KW-0472">Membrane</keyword>
<feature type="chain" id="PRO_5042199011" description="Cytochrome P450" evidence="14">
    <location>
        <begin position="22"/>
        <end position="881"/>
    </location>
</feature>
<dbReference type="Pfam" id="PF00067">
    <property type="entry name" value="p450"/>
    <property type="match status" value="1"/>
</dbReference>
<sequence>MNIATQASVGLLLAWLTWKLANRFVFKSPLDVLQGPPSTSFFTGNIPQIFNLNAWGYNQDLLDRYGRAFRLMAMKERILFTFDPKALHHILVKDQHVYEEAAAVISRNLVYVGQGLVSTLVPIFYEVTERLRASLKRKTQNGPQVVDIMQWMTRTALELIGQSGLGYSFDSLESDEMSHPYAISIKRFSELIGGPLGFFCNQFVYPLALKFDCPRIKRFLVDYTPIQRVQELKEVMDVMNQTSLDIINAKRDAFSSSDPRVRTEMLEKKDIISIIMKANARAEEEDRLTDEEVFGQVSTFVFAAQDTTSSAMCRILHLLCMHQGVQEKLRTEISEAQRDGQLSYDQLVSLPYLDAICRETLRLYPPLNFAGLRTARKDMILPLSKPIIGANGKEVTEVVIPNGTNIILSILGSNTNPDIWGNDAHEWKPERWLSPLPDAVVDARMPGIYSHLLTFLGGGRACIGFKFSQLEMKVVLSVLISTFRFELPEDREITWKMTGIVKPYVGSEPQMPLTFPHINITDVGPSVTKQRRNIDSMPSFANLESMTARTPDARCQNSKSHSLEFSRFPNAIDDSFHSFPIPLGIPRVFGHLEALQTFSAKVTAGYSSWSTIPFTSLRKYPTAIKSGWKYHRAVLDHYGPVTRITGALGERLLLTYNPKALHHILVKDQHVYEESTGFITLVFSLLHPATSWLSGDPTIDATRFMWEKAFFQLWLRSTLRSKVRDSSQEVDVLEWMSRTALELIGQSGMGYSFDDLVGENPTHPYLNSMKKLVGPFGFFSNQFIFPLAAKFNFPRVKRFIVEHAPWKRVQDIREMVNIMHSTSIDIIQMKKNATNSSATLARVLDLLSTHQEIHGLDYATKYVKPKRTDSCLMISLCLYHF</sequence>
<keyword evidence="9" id="KW-0560">Oxidoreductase</keyword>
<keyword evidence="11" id="KW-0503">Monooxygenase</keyword>
<keyword evidence="7 13" id="KW-0479">Metal-binding</keyword>
<evidence type="ECO:0000256" key="7">
    <source>
        <dbReference type="ARBA" id="ARBA00022723"/>
    </source>
</evidence>
<dbReference type="SUPFAM" id="SSF48264">
    <property type="entry name" value="Cytochrome P450"/>
    <property type="match status" value="2"/>
</dbReference>
<dbReference type="Proteomes" id="UP001213000">
    <property type="component" value="Unassembled WGS sequence"/>
</dbReference>
<comment type="caution">
    <text evidence="15">The sequence shown here is derived from an EMBL/GenBank/DDBJ whole genome shotgun (WGS) entry which is preliminary data.</text>
</comment>
<proteinExistence type="inferred from homology"/>
<keyword evidence="10 13" id="KW-0408">Iron</keyword>
<evidence type="ECO:0000256" key="9">
    <source>
        <dbReference type="ARBA" id="ARBA00023002"/>
    </source>
</evidence>
<evidence type="ECO:0000256" key="13">
    <source>
        <dbReference type="PIRSR" id="PIRSR602403-1"/>
    </source>
</evidence>
<comment type="similarity">
    <text evidence="4">Belongs to the cytochrome P450 family.</text>
</comment>
<feature type="signal peptide" evidence="14">
    <location>
        <begin position="1"/>
        <end position="21"/>
    </location>
</feature>
<evidence type="ECO:0000256" key="10">
    <source>
        <dbReference type="ARBA" id="ARBA00023004"/>
    </source>
</evidence>
<evidence type="ECO:0000256" key="4">
    <source>
        <dbReference type="ARBA" id="ARBA00010617"/>
    </source>
</evidence>
<evidence type="ECO:0000256" key="12">
    <source>
        <dbReference type="ARBA" id="ARBA00023136"/>
    </source>
</evidence>
<evidence type="ECO:0008006" key="17">
    <source>
        <dbReference type="Google" id="ProtNLM"/>
    </source>
</evidence>
<dbReference type="PANTHER" id="PTHR24305:SF166">
    <property type="entry name" value="CYTOCHROME P450 12A4, MITOCHONDRIAL-RELATED"/>
    <property type="match status" value="1"/>
</dbReference>
<keyword evidence="8" id="KW-1133">Transmembrane helix</keyword>
<dbReference type="GO" id="GO:0016020">
    <property type="term" value="C:membrane"/>
    <property type="evidence" value="ECO:0007669"/>
    <property type="project" value="UniProtKB-SubCell"/>
</dbReference>
<dbReference type="InterPro" id="IPR001128">
    <property type="entry name" value="Cyt_P450"/>
</dbReference>
<dbReference type="PRINTS" id="PR00385">
    <property type="entry name" value="P450"/>
</dbReference>
<evidence type="ECO:0000313" key="15">
    <source>
        <dbReference type="EMBL" id="KAJ3565767.1"/>
    </source>
</evidence>
<dbReference type="PANTHER" id="PTHR24305">
    <property type="entry name" value="CYTOCHROME P450"/>
    <property type="match status" value="1"/>
</dbReference>
<dbReference type="InterPro" id="IPR002403">
    <property type="entry name" value="Cyt_P450_E_grp-IV"/>
</dbReference>
<dbReference type="Gene3D" id="1.10.630.10">
    <property type="entry name" value="Cytochrome P450"/>
    <property type="match status" value="2"/>
</dbReference>
<comment type="cofactor">
    <cofactor evidence="1 13">
        <name>heme</name>
        <dbReference type="ChEBI" id="CHEBI:30413"/>
    </cofactor>
</comment>
<dbReference type="PRINTS" id="PR00465">
    <property type="entry name" value="EP450IV"/>
</dbReference>
<dbReference type="GO" id="GO:0016705">
    <property type="term" value="F:oxidoreductase activity, acting on paired donors, with incorporation or reduction of molecular oxygen"/>
    <property type="evidence" value="ECO:0007669"/>
    <property type="project" value="InterPro"/>
</dbReference>
<comment type="pathway">
    <text evidence="3">Secondary metabolite biosynthesis; terpenoid biosynthesis.</text>
</comment>
<feature type="binding site" description="axial binding residue" evidence="13">
    <location>
        <position position="462"/>
    </location>
    <ligand>
        <name>heme</name>
        <dbReference type="ChEBI" id="CHEBI:30413"/>
    </ligand>
    <ligandPart>
        <name>Fe</name>
        <dbReference type="ChEBI" id="CHEBI:18248"/>
    </ligandPart>
</feature>
<name>A0AAD5YPZ7_9AGAR</name>
<evidence type="ECO:0000256" key="8">
    <source>
        <dbReference type="ARBA" id="ARBA00022989"/>
    </source>
</evidence>
<evidence type="ECO:0000256" key="2">
    <source>
        <dbReference type="ARBA" id="ARBA00004370"/>
    </source>
</evidence>
<keyword evidence="16" id="KW-1185">Reference proteome</keyword>
<evidence type="ECO:0000256" key="6">
    <source>
        <dbReference type="ARBA" id="ARBA00022692"/>
    </source>
</evidence>
<evidence type="ECO:0000256" key="5">
    <source>
        <dbReference type="ARBA" id="ARBA00022617"/>
    </source>
</evidence>
<keyword evidence="14" id="KW-0732">Signal</keyword>
<gene>
    <name evidence="15" type="ORF">NP233_g7436</name>
</gene>
<evidence type="ECO:0000313" key="16">
    <source>
        <dbReference type="Proteomes" id="UP001213000"/>
    </source>
</evidence>
<dbReference type="InterPro" id="IPR036396">
    <property type="entry name" value="Cyt_P450_sf"/>
</dbReference>
<protein>
    <recommendedName>
        <fullName evidence="17">Cytochrome P450</fullName>
    </recommendedName>
</protein>
<evidence type="ECO:0000256" key="14">
    <source>
        <dbReference type="SAM" id="SignalP"/>
    </source>
</evidence>